<dbReference type="Proteomes" id="UP000823773">
    <property type="component" value="Unassembled WGS sequence"/>
</dbReference>
<comment type="caution">
    <text evidence="1">The sequence shown here is derived from an EMBL/GenBank/DDBJ whole genome shotgun (WGS) entry which is preliminary data.</text>
</comment>
<gene>
    <name evidence="1" type="ORF">J2Z19_001876</name>
</gene>
<accession>A0ACC5SU12</accession>
<keyword evidence="2" id="KW-1185">Reference proteome</keyword>
<proteinExistence type="predicted"/>
<name>A0ACC5SU12_ENSAD</name>
<evidence type="ECO:0000313" key="1">
    <source>
        <dbReference type="EMBL" id="MBP1872164.1"/>
    </source>
</evidence>
<protein>
    <submittedName>
        <fullName evidence="1">Uncharacterized protein</fullName>
    </submittedName>
</protein>
<dbReference type="EMBL" id="JAGGJR010000002">
    <property type="protein sequence ID" value="MBP1872164.1"/>
    <property type="molecule type" value="Genomic_DNA"/>
</dbReference>
<reference evidence="1" key="1">
    <citation type="submission" date="2021-03" db="EMBL/GenBank/DDBJ databases">
        <title>Genomic Encyclopedia of Type Strains, Phase IV (KMG-IV): sequencing the most valuable type-strain genomes for metagenomic binning, comparative biology and taxonomic classification.</title>
        <authorList>
            <person name="Goeker M."/>
        </authorList>
    </citation>
    <scope>NUCLEOTIDE SEQUENCE</scope>
    <source>
        <strain evidence="1">DSM 18131</strain>
    </source>
</reference>
<evidence type="ECO:0000313" key="2">
    <source>
        <dbReference type="Proteomes" id="UP000823773"/>
    </source>
</evidence>
<organism evidence="1 2">
    <name type="scientific">Ensifer adhaerens</name>
    <name type="common">Sinorhizobium morelense</name>
    <dbReference type="NCBI Taxonomy" id="106592"/>
    <lineage>
        <taxon>Bacteria</taxon>
        <taxon>Pseudomonadati</taxon>
        <taxon>Pseudomonadota</taxon>
        <taxon>Alphaproteobacteria</taxon>
        <taxon>Hyphomicrobiales</taxon>
        <taxon>Rhizobiaceae</taxon>
        <taxon>Sinorhizobium/Ensifer group</taxon>
        <taxon>Ensifer</taxon>
    </lineage>
</organism>
<sequence>MSKTSTMPVATRRMAMATGCRFFCVACTFIRDPILRCHLHAQPDEISGVTVRWTQSAKSVGQHRRGGLQTRLAPLGAWLFKPPRESCLRYDATSGSSDILRCRALAHGQRQRRAGTLNRAHLFWVPIANIRKFAPAGNQSR</sequence>